<keyword evidence="14" id="KW-1185">Reference proteome</keyword>
<reference evidence="13" key="5">
    <citation type="journal article" date="2021" name="G3 (Bethesda)">
        <title>Aegilops tauschii genome assembly Aet v5.0 features greater sequence contiguity and improved annotation.</title>
        <authorList>
            <person name="Wang L."/>
            <person name="Zhu T."/>
            <person name="Rodriguez J.C."/>
            <person name="Deal K.R."/>
            <person name="Dubcovsky J."/>
            <person name="McGuire P.E."/>
            <person name="Lux T."/>
            <person name="Spannagl M."/>
            <person name="Mayer K.F.X."/>
            <person name="Baldrich P."/>
            <person name="Meyers B.C."/>
            <person name="Huo N."/>
            <person name="Gu Y.Q."/>
            <person name="Zhou H."/>
            <person name="Devos K.M."/>
            <person name="Bennetzen J.L."/>
            <person name="Unver T."/>
            <person name="Budak H."/>
            <person name="Gulick P.J."/>
            <person name="Galiba G."/>
            <person name="Kalapos B."/>
            <person name="Nelson D.R."/>
            <person name="Li P."/>
            <person name="You F.M."/>
            <person name="Luo M.C."/>
            <person name="Dvorak J."/>
        </authorList>
    </citation>
    <scope>NUCLEOTIDE SEQUENCE [LARGE SCALE GENOMIC DNA]</scope>
    <source>
        <strain evidence="13">cv. AL8/78</strain>
    </source>
</reference>
<dbReference type="STRING" id="200361.A0A453J0X1"/>
<dbReference type="GO" id="GO:0004672">
    <property type="term" value="F:protein kinase activity"/>
    <property type="evidence" value="ECO:0007669"/>
    <property type="project" value="InterPro"/>
</dbReference>
<dbReference type="InterPro" id="IPR056789">
    <property type="entry name" value="LRR_R13L1-DRL21"/>
</dbReference>
<dbReference type="Pfam" id="PF25019">
    <property type="entry name" value="LRR_R13L1-DRL21"/>
    <property type="match status" value="1"/>
</dbReference>
<dbReference type="Pfam" id="PF00069">
    <property type="entry name" value="Pkinase"/>
    <property type="match status" value="1"/>
</dbReference>
<dbReference type="PANTHER" id="PTHR45707:SF77">
    <property type="entry name" value="PROTEIN KINASE DOMAIN-CONTAINING PROTEIN"/>
    <property type="match status" value="1"/>
</dbReference>
<dbReference type="FunFam" id="1.10.10.10:FF:000322">
    <property type="entry name" value="Probable disease resistance protein At1g63360"/>
    <property type="match status" value="1"/>
</dbReference>
<evidence type="ECO:0000256" key="3">
    <source>
        <dbReference type="ARBA" id="ARBA00022692"/>
    </source>
</evidence>
<keyword evidence="9" id="KW-1133">Transmembrane helix</keyword>
<keyword evidence="10" id="KW-0472">Membrane</keyword>
<accession>A0A453J0X1</accession>
<keyword evidence="3" id="KW-0812">Transmembrane</keyword>
<dbReference type="PROSITE" id="PS00108">
    <property type="entry name" value="PROTEIN_KINASE_ST"/>
    <property type="match status" value="1"/>
</dbReference>
<dbReference type="AlphaFoldDB" id="A0A453J0X1"/>
<dbReference type="InterPro" id="IPR017441">
    <property type="entry name" value="Protein_kinase_ATP_BS"/>
</dbReference>
<evidence type="ECO:0000256" key="5">
    <source>
        <dbReference type="ARBA" id="ARBA00022741"/>
    </source>
</evidence>
<dbReference type="GO" id="GO:0005886">
    <property type="term" value="C:plasma membrane"/>
    <property type="evidence" value="ECO:0007669"/>
    <property type="project" value="UniProtKB-SubCell"/>
</dbReference>
<protein>
    <recommendedName>
        <fullName evidence="12">Protein kinase domain-containing protein</fullName>
    </recommendedName>
</protein>
<evidence type="ECO:0000259" key="12">
    <source>
        <dbReference type="PROSITE" id="PS50011"/>
    </source>
</evidence>
<keyword evidence="8 11" id="KW-0067">ATP-binding</keyword>
<comment type="subcellular location">
    <subcellularLocation>
        <location evidence="1">Cell membrane</location>
        <topology evidence="1">Single-pass membrane protein</topology>
    </subcellularLocation>
</comment>
<dbReference type="PANTHER" id="PTHR45707">
    <property type="entry name" value="C2 CALCIUM/LIPID-BINDING PLANT PHOSPHORIBOSYLTRANSFERASE FAMILY PROTEIN"/>
    <property type="match status" value="1"/>
</dbReference>
<evidence type="ECO:0000256" key="6">
    <source>
        <dbReference type="ARBA" id="ARBA00022777"/>
    </source>
</evidence>
<evidence type="ECO:0000256" key="11">
    <source>
        <dbReference type="PROSITE-ProRule" id="PRU10141"/>
    </source>
</evidence>
<evidence type="ECO:0000256" key="2">
    <source>
        <dbReference type="ARBA" id="ARBA00022679"/>
    </source>
</evidence>
<dbReference type="PROSITE" id="PS50011">
    <property type="entry name" value="PROTEIN_KINASE_DOM"/>
    <property type="match status" value="1"/>
</dbReference>
<keyword evidence="6" id="KW-0418">Kinase</keyword>
<dbReference type="Gene3D" id="3.30.200.20">
    <property type="entry name" value="Phosphorylase Kinase, domain 1"/>
    <property type="match status" value="1"/>
</dbReference>
<evidence type="ECO:0000313" key="13">
    <source>
        <dbReference type="EnsemblPlants" id="AET4Gv20747500.5"/>
    </source>
</evidence>
<keyword evidence="2" id="KW-0808">Transferase</keyword>
<keyword evidence="4" id="KW-0677">Repeat</keyword>
<keyword evidence="7" id="KW-0611">Plant defense</keyword>
<dbReference type="GO" id="GO:0009626">
    <property type="term" value="P:plant-type hypersensitive response"/>
    <property type="evidence" value="ECO:0007669"/>
    <property type="project" value="UniProtKB-ARBA"/>
</dbReference>
<evidence type="ECO:0000256" key="4">
    <source>
        <dbReference type="ARBA" id="ARBA00022737"/>
    </source>
</evidence>
<dbReference type="InterPro" id="IPR008271">
    <property type="entry name" value="Ser/Thr_kinase_AS"/>
</dbReference>
<sequence length="897" mass="102120">MDHQSVITPWDLECMLCDEAAEPKALPLSLLKRITHDFSDEQAIGRGGFAVVYKGMLENRTVAVKRMSNTYMYEKEFQREVECLMIAKHKNVVRFLGYCADTQGNMARYEGKFVMADVQQRLLCFEYLPKGSLHEYITDMSCGLRWRDRYQIITGICQGLHYLHHKHIVHLDLKPANILLDDNWVPKITDFGISRCFHEMQSQVITKITGTPGYLAPESYNHTKVTYRHSYQLDIYSLGIVIIEILTGNKGYHDVDKVVESWSNMLEQSQSEVQKKQIRVCAQIGIECTNFDPAKRPDTLHIISRLDETESMGGYIKTGMITSQQVGDVLNKLHQDAPNTPRESSSEENATVVTVAGTNKYDSFWRNMANLDMFNETIHSLDPDIKRCFEYCSIFPRGSKLRMVELVHLWIAQGFIKISCATEDMEEVAEGYFQELVSRSFLQPEESSYDTGCFTIHDALLDLFDKVSGDCFRIENDFRGGGWEGDIRRDIQHLLIRCYDGKLITEKILGLENLLTLIVYNGYAATGEERVIESICKRLPKLRVLAIPFILERYPGMEPNELSVPGSITQLKHLRYLALRTNGACMLTIPRALNKLPRVIQVLDFGDGKLDEVNCVDLINLRHINSGSSEFQFRNISRLTSLQTIACAFGIRDAPGYEVKQLRDLNKLRGSLEINGLEIVKSKEEALESKLAAKERLSELKLQFGHSSPEVQAEVLEGLCPPVGLQTLELHSYDGSRYPDWMVGKQDGGPKDLQTLSFWCCSQLEHAPEAFPHLRVLNLAYCNWDALPGNMVHLTSLKKLKIEWCSEIRSLPTLPQSLEEFCVEWCNDGFMKSCQIFRHPNWQKIEHIPRKTIEGLARCGNQDSVRHQSPDKLLASQESMKGVPKLLPPDVMVASDL</sequence>
<dbReference type="Gene3D" id="3.80.10.10">
    <property type="entry name" value="Ribonuclease Inhibitor"/>
    <property type="match status" value="1"/>
</dbReference>
<dbReference type="InterPro" id="IPR058922">
    <property type="entry name" value="WHD_DRP"/>
</dbReference>
<dbReference type="GO" id="GO:0005524">
    <property type="term" value="F:ATP binding"/>
    <property type="evidence" value="ECO:0007669"/>
    <property type="project" value="UniProtKB-UniRule"/>
</dbReference>
<evidence type="ECO:0000256" key="10">
    <source>
        <dbReference type="ARBA" id="ARBA00023136"/>
    </source>
</evidence>
<reference evidence="14" key="2">
    <citation type="journal article" date="2017" name="Nat. Plants">
        <title>The Aegilops tauschii genome reveals multiple impacts of transposons.</title>
        <authorList>
            <person name="Zhao G."/>
            <person name="Zou C."/>
            <person name="Li K."/>
            <person name="Wang K."/>
            <person name="Li T."/>
            <person name="Gao L."/>
            <person name="Zhang X."/>
            <person name="Wang H."/>
            <person name="Yang Z."/>
            <person name="Liu X."/>
            <person name="Jiang W."/>
            <person name="Mao L."/>
            <person name="Kong X."/>
            <person name="Jiao Y."/>
            <person name="Jia J."/>
        </authorList>
    </citation>
    <scope>NUCLEOTIDE SEQUENCE [LARGE SCALE GENOMIC DNA]</scope>
    <source>
        <strain evidence="14">cv. AL8/78</strain>
    </source>
</reference>
<dbReference type="InterPro" id="IPR032675">
    <property type="entry name" value="LRR_dom_sf"/>
</dbReference>
<feature type="binding site" evidence="11">
    <location>
        <position position="65"/>
    </location>
    <ligand>
        <name>ATP</name>
        <dbReference type="ChEBI" id="CHEBI:30616"/>
    </ligand>
</feature>
<proteinExistence type="predicted"/>
<dbReference type="InterPro" id="IPR011009">
    <property type="entry name" value="Kinase-like_dom_sf"/>
</dbReference>
<name>A0A453J0X1_AEGTS</name>
<dbReference type="InterPro" id="IPR000719">
    <property type="entry name" value="Prot_kinase_dom"/>
</dbReference>
<evidence type="ECO:0000256" key="9">
    <source>
        <dbReference type="ARBA" id="ARBA00022989"/>
    </source>
</evidence>
<keyword evidence="5 11" id="KW-0547">Nucleotide-binding</keyword>
<organism evidence="13 14">
    <name type="scientific">Aegilops tauschii subsp. strangulata</name>
    <name type="common">Goatgrass</name>
    <dbReference type="NCBI Taxonomy" id="200361"/>
    <lineage>
        <taxon>Eukaryota</taxon>
        <taxon>Viridiplantae</taxon>
        <taxon>Streptophyta</taxon>
        <taxon>Embryophyta</taxon>
        <taxon>Tracheophyta</taxon>
        <taxon>Spermatophyta</taxon>
        <taxon>Magnoliopsida</taxon>
        <taxon>Liliopsida</taxon>
        <taxon>Poales</taxon>
        <taxon>Poaceae</taxon>
        <taxon>BOP clade</taxon>
        <taxon>Pooideae</taxon>
        <taxon>Triticodae</taxon>
        <taxon>Triticeae</taxon>
        <taxon>Triticinae</taxon>
        <taxon>Aegilops</taxon>
    </lineage>
</organism>
<reference evidence="14" key="1">
    <citation type="journal article" date="2014" name="Science">
        <title>Ancient hybridizations among the ancestral genomes of bread wheat.</title>
        <authorList>
            <consortium name="International Wheat Genome Sequencing Consortium,"/>
            <person name="Marcussen T."/>
            <person name="Sandve S.R."/>
            <person name="Heier L."/>
            <person name="Spannagl M."/>
            <person name="Pfeifer M."/>
            <person name="Jakobsen K.S."/>
            <person name="Wulff B.B."/>
            <person name="Steuernagel B."/>
            <person name="Mayer K.F."/>
            <person name="Olsen O.A."/>
        </authorList>
    </citation>
    <scope>NUCLEOTIDE SEQUENCE [LARGE SCALE GENOMIC DNA]</scope>
    <source>
        <strain evidence="14">cv. AL8/78</strain>
    </source>
</reference>
<dbReference type="InterPro" id="IPR036388">
    <property type="entry name" value="WH-like_DNA-bd_sf"/>
</dbReference>
<dbReference type="SUPFAM" id="SSF56112">
    <property type="entry name" value="Protein kinase-like (PK-like)"/>
    <property type="match status" value="1"/>
</dbReference>
<dbReference type="GO" id="GO:0042742">
    <property type="term" value="P:defense response to bacterium"/>
    <property type="evidence" value="ECO:0007669"/>
    <property type="project" value="UniProtKB-ARBA"/>
</dbReference>
<evidence type="ECO:0000256" key="8">
    <source>
        <dbReference type="ARBA" id="ARBA00022840"/>
    </source>
</evidence>
<reference evidence="13" key="4">
    <citation type="submission" date="2019-03" db="UniProtKB">
        <authorList>
            <consortium name="EnsemblPlants"/>
        </authorList>
    </citation>
    <scope>IDENTIFICATION</scope>
</reference>
<dbReference type="FunFam" id="1.10.510.10:FF:000870">
    <property type="entry name" value="OSJNBa0016N04.16-like protein"/>
    <property type="match status" value="1"/>
</dbReference>
<evidence type="ECO:0000313" key="14">
    <source>
        <dbReference type="Proteomes" id="UP000015105"/>
    </source>
</evidence>
<evidence type="ECO:0000256" key="1">
    <source>
        <dbReference type="ARBA" id="ARBA00004162"/>
    </source>
</evidence>
<dbReference type="EnsemblPlants" id="AET4Gv20747500.5">
    <property type="protein sequence ID" value="AET4Gv20747500.5"/>
    <property type="gene ID" value="AET4Gv20747500"/>
</dbReference>
<dbReference type="SMART" id="SM00220">
    <property type="entry name" value="S_TKc"/>
    <property type="match status" value="1"/>
</dbReference>
<dbReference type="Proteomes" id="UP000015105">
    <property type="component" value="Chromosome 4D"/>
</dbReference>
<dbReference type="SUPFAM" id="SSF52047">
    <property type="entry name" value="RNI-like"/>
    <property type="match status" value="1"/>
</dbReference>
<dbReference type="PROSITE" id="PS00107">
    <property type="entry name" value="PROTEIN_KINASE_ATP"/>
    <property type="match status" value="1"/>
</dbReference>
<evidence type="ECO:0000256" key="7">
    <source>
        <dbReference type="ARBA" id="ARBA00022821"/>
    </source>
</evidence>
<dbReference type="GO" id="GO:0002758">
    <property type="term" value="P:innate immune response-activating signaling pathway"/>
    <property type="evidence" value="ECO:0007669"/>
    <property type="project" value="UniProtKB-ARBA"/>
</dbReference>
<reference evidence="13" key="3">
    <citation type="journal article" date="2017" name="Nature">
        <title>Genome sequence of the progenitor of the wheat D genome Aegilops tauschii.</title>
        <authorList>
            <person name="Luo M.C."/>
            <person name="Gu Y.Q."/>
            <person name="Puiu D."/>
            <person name="Wang H."/>
            <person name="Twardziok S.O."/>
            <person name="Deal K.R."/>
            <person name="Huo N."/>
            <person name="Zhu T."/>
            <person name="Wang L."/>
            <person name="Wang Y."/>
            <person name="McGuire P.E."/>
            <person name="Liu S."/>
            <person name="Long H."/>
            <person name="Ramasamy R.K."/>
            <person name="Rodriguez J.C."/>
            <person name="Van S.L."/>
            <person name="Yuan L."/>
            <person name="Wang Z."/>
            <person name="Xia Z."/>
            <person name="Xiao L."/>
            <person name="Anderson O.D."/>
            <person name="Ouyang S."/>
            <person name="Liang Y."/>
            <person name="Zimin A.V."/>
            <person name="Pertea G."/>
            <person name="Qi P."/>
            <person name="Bennetzen J.L."/>
            <person name="Dai X."/>
            <person name="Dawson M.W."/>
            <person name="Muller H.G."/>
            <person name="Kugler K."/>
            <person name="Rivarola-Duarte L."/>
            <person name="Spannagl M."/>
            <person name="Mayer K.F.X."/>
            <person name="Lu F.H."/>
            <person name="Bevan M.W."/>
            <person name="Leroy P."/>
            <person name="Li P."/>
            <person name="You F.M."/>
            <person name="Sun Q."/>
            <person name="Liu Z."/>
            <person name="Lyons E."/>
            <person name="Wicker T."/>
            <person name="Salzberg S.L."/>
            <person name="Devos K.M."/>
            <person name="Dvorak J."/>
        </authorList>
    </citation>
    <scope>NUCLEOTIDE SEQUENCE [LARGE SCALE GENOMIC DNA]</scope>
    <source>
        <strain evidence="13">cv. AL8/78</strain>
    </source>
</reference>
<dbReference type="Gene3D" id="1.10.10.10">
    <property type="entry name" value="Winged helix-like DNA-binding domain superfamily/Winged helix DNA-binding domain"/>
    <property type="match status" value="1"/>
</dbReference>
<feature type="domain" description="Protein kinase" evidence="12">
    <location>
        <begin position="38"/>
        <end position="312"/>
    </location>
</feature>
<dbReference type="Pfam" id="PF23559">
    <property type="entry name" value="WHD_DRP"/>
    <property type="match status" value="1"/>
</dbReference>
<dbReference type="Gene3D" id="1.10.510.10">
    <property type="entry name" value="Transferase(Phosphotransferase) domain 1"/>
    <property type="match status" value="1"/>
</dbReference>
<dbReference type="Gramene" id="AET4Gv20747500.5">
    <property type="protein sequence ID" value="AET4Gv20747500.5"/>
    <property type="gene ID" value="AET4Gv20747500"/>
</dbReference>